<evidence type="ECO:0000256" key="1">
    <source>
        <dbReference type="ARBA" id="ARBA00022801"/>
    </source>
</evidence>
<dbReference type="InterPro" id="IPR045600">
    <property type="entry name" value="RelA/SpoT_AH_RIS"/>
</dbReference>
<dbReference type="UniPathway" id="UPA00908">
    <property type="reaction ID" value="UER00886"/>
</dbReference>
<dbReference type="PROSITE" id="PS51831">
    <property type="entry name" value="HD"/>
    <property type="match status" value="1"/>
</dbReference>
<dbReference type="FunCoup" id="A0A3N0VG75">
    <property type="interactions" value="552"/>
</dbReference>
<keyword evidence="10" id="KW-1185">Reference proteome</keyword>
<dbReference type="FunFam" id="3.30.460.10:FF:000001">
    <property type="entry name" value="GTP pyrophosphokinase RelA"/>
    <property type="match status" value="1"/>
</dbReference>
<dbReference type="PANTHER" id="PTHR21262:SF36">
    <property type="entry name" value="BIFUNCTIONAL (P)PPGPP SYNTHASE_HYDROLASE SPOT"/>
    <property type="match status" value="1"/>
</dbReference>
<reference evidence="9 10" key="1">
    <citation type="submission" date="2018-10" db="EMBL/GenBank/DDBJ databases">
        <authorList>
            <person name="Chen W.-M."/>
        </authorList>
    </citation>
    <scope>NUCLEOTIDE SEQUENCE [LARGE SCALE GENOMIC DNA]</scope>
    <source>
        <strain evidence="9 10">THS-13</strain>
    </source>
</reference>
<dbReference type="GO" id="GO:0008728">
    <property type="term" value="F:GTP diphosphokinase activity"/>
    <property type="evidence" value="ECO:0007669"/>
    <property type="project" value="TreeGrafter"/>
</dbReference>
<evidence type="ECO:0000256" key="3">
    <source>
        <dbReference type="ARBA" id="ARBA00024387"/>
    </source>
</evidence>
<dbReference type="PANTHER" id="PTHR21262">
    <property type="entry name" value="GUANOSINE-3',5'-BIS DIPHOSPHATE 3'-PYROPHOSPHOHYDROLASE"/>
    <property type="match status" value="1"/>
</dbReference>
<keyword evidence="1 9" id="KW-0378">Hydrolase</keyword>
<dbReference type="GO" id="GO:0008893">
    <property type="term" value="F:guanosine-3',5'-bis(diphosphate) 3'-diphosphatase activity"/>
    <property type="evidence" value="ECO:0007669"/>
    <property type="project" value="UniProtKB-EC"/>
</dbReference>
<accession>A0A3N0VG75</accession>
<dbReference type="SMART" id="SM00471">
    <property type="entry name" value="HDc"/>
    <property type="match status" value="1"/>
</dbReference>
<evidence type="ECO:0000256" key="2">
    <source>
        <dbReference type="ARBA" id="ARBA00024329"/>
    </source>
</evidence>
<comment type="catalytic activity">
    <reaction evidence="4">
        <text>guanosine 3',5'-bis(diphosphate) + H2O = GDP + diphosphate + H(+)</text>
        <dbReference type="Rhea" id="RHEA:14253"/>
        <dbReference type="ChEBI" id="CHEBI:15377"/>
        <dbReference type="ChEBI" id="CHEBI:15378"/>
        <dbReference type="ChEBI" id="CHEBI:33019"/>
        <dbReference type="ChEBI" id="CHEBI:58189"/>
        <dbReference type="ChEBI" id="CHEBI:77828"/>
        <dbReference type="EC" id="3.1.7.2"/>
    </reaction>
</comment>
<dbReference type="GO" id="GO:0005886">
    <property type="term" value="C:plasma membrane"/>
    <property type="evidence" value="ECO:0007669"/>
    <property type="project" value="TreeGrafter"/>
</dbReference>
<dbReference type="RefSeq" id="WP_123210736.1">
    <property type="nucleotide sequence ID" value="NZ_RJVO01000002.1"/>
</dbReference>
<name>A0A3N0VG75_9GAMM</name>
<feature type="domain" description="HD" evidence="7">
    <location>
        <begin position="72"/>
        <end position="171"/>
    </location>
</feature>
<dbReference type="InterPro" id="IPR003607">
    <property type="entry name" value="HD/PDEase_dom"/>
</dbReference>
<dbReference type="CDD" id="cd05399">
    <property type="entry name" value="NT_Rel-Spo_like"/>
    <property type="match status" value="1"/>
</dbReference>
<dbReference type="Pfam" id="PF19296">
    <property type="entry name" value="RelA_AH_RIS"/>
    <property type="match status" value="1"/>
</dbReference>
<dbReference type="PROSITE" id="PS51671">
    <property type="entry name" value="ACT"/>
    <property type="match status" value="1"/>
</dbReference>
<evidence type="ECO:0000313" key="10">
    <source>
        <dbReference type="Proteomes" id="UP000282106"/>
    </source>
</evidence>
<dbReference type="SUPFAM" id="SSF81301">
    <property type="entry name" value="Nucleotidyltransferase"/>
    <property type="match status" value="1"/>
</dbReference>
<dbReference type="Pfam" id="PF13328">
    <property type="entry name" value="HD_4"/>
    <property type="match status" value="1"/>
</dbReference>
<comment type="similarity">
    <text evidence="5">Belongs to the relA/spoT family.</text>
</comment>
<organism evidence="9 10">
    <name type="scientific">Stagnimonas aquatica</name>
    <dbReference type="NCBI Taxonomy" id="2689987"/>
    <lineage>
        <taxon>Bacteria</taxon>
        <taxon>Pseudomonadati</taxon>
        <taxon>Pseudomonadota</taxon>
        <taxon>Gammaproteobacteria</taxon>
        <taxon>Nevskiales</taxon>
        <taxon>Nevskiaceae</taxon>
        <taxon>Stagnimonas</taxon>
    </lineage>
</organism>
<dbReference type="InterPro" id="IPR033655">
    <property type="entry name" value="TGS_RelA/SpoT"/>
</dbReference>
<dbReference type="SMART" id="SM00954">
    <property type="entry name" value="RelA_SpoT"/>
    <property type="match status" value="1"/>
</dbReference>
<dbReference type="SUPFAM" id="SSF109604">
    <property type="entry name" value="HD-domain/PDEase-like"/>
    <property type="match status" value="1"/>
</dbReference>
<dbReference type="InterPro" id="IPR045865">
    <property type="entry name" value="ACT-like_dom_sf"/>
</dbReference>
<gene>
    <name evidence="9" type="ORF">ED208_04720</name>
</gene>
<sequence length="730" mass="81774">MDTPSPFSPRPLIQKIGTALRTQRVAREFGIETLVRLLNEYLPEEQVAEVRRAYNFGAEMHAGQNRSSGEPYIYHPLAVARILAEMRLDHVTLIAAILHDVIEDTSVSKDEIARQFGSEAAKLVDGVSKIEKIEGMSRVERQAESFRKLLLAMTDDLRVILVKLADRLHNMRTLGAMAPEKKRRIAQETLEIYAPIAQRLGINTLRRELEDLAFANLHPQRYEVFVKAVGERLGDVKSLIREIEQRLSKALAEEGIGATVIGRQKSYYSIYRKMQKKRLKFLDVMDLLGFRIVVAKLDECYRALGIVHHVYKPVPGLFDDYIANARGNGYQSLHTTCVGPEGKKIEIQIRTREMHHIAESGIAAHWQYKLGGRDAANSAPQARAREWLQMLLDSQGSDGAQELVENVKVDLFPDEVYVFTPKGQIRRLPKGATPVDFAYTVHSELGDHCVAARIEGHLEPLNTPLKNGQTVEIITSRHARPNAAWLNYVKTAKARSRIRAFLKEQREDEAIRLGRRLLEIALRELKLPPTVLNAKAAAPVLASYQLEELEDLFISIGTGERLAPLVARHFLPESATGTRSSDSMPLAVEGTEGLVIDYARCCRPIPGDPIIGYVSASRGIIIHRLDCEHVQARKGGPGERIALVWSEKVQGDFLAELKLKAHNRRGLLASVAGEISEAGSSIENVQMPDRSGAEEAVEMRFLITVKDRIHLARVIKRVRRLSAVERVSRS</sequence>
<dbReference type="Gene3D" id="1.10.3210.10">
    <property type="entry name" value="Hypothetical protein af1432"/>
    <property type="match status" value="1"/>
</dbReference>
<protein>
    <recommendedName>
        <fullName evidence="3">guanosine-3',5'-bis(diphosphate) 3'-diphosphatase</fullName>
        <ecNumber evidence="3">3.1.7.2</ecNumber>
    </recommendedName>
</protein>
<comment type="pathway">
    <text evidence="2">Purine metabolism; ppGpp biosynthesis; ppGpp from GDP: step 1/1.</text>
</comment>
<dbReference type="EMBL" id="RJVO01000002">
    <property type="protein sequence ID" value="ROH91692.1"/>
    <property type="molecule type" value="Genomic_DNA"/>
</dbReference>
<dbReference type="GO" id="GO:0015970">
    <property type="term" value="P:guanosine tetraphosphate biosynthetic process"/>
    <property type="evidence" value="ECO:0007669"/>
    <property type="project" value="UniProtKB-UniPathway"/>
</dbReference>
<feature type="domain" description="ACT" evidence="6">
    <location>
        <begin position="656"/>
        <end position="730"/>
    </location>
</feature>
<dbReference type="Gene3D" id="3.30.70.260">
    <property type="match status" value="1"/>
</dbReference>
<evidence type="ECO:0000259" key="8">
    <source>
        <dbReference type="PROSITE" id="PS51880"/>
    </source>
</evidence>
<evidence type="ECO:0000259" key="7">
    <source>
        <dbReference type="PROSITE" id="PS51831"/>
    </source>
</evidence>
<dbReference type="FunFam" id="3.10.20.30:FF:000002">
    <property type="entry name" value="GTP pyrophosphokinase (RelA/SpoT)"/>
    <property type="match status" value="1"/>
</dbReference>
<evidence type="ECO:0000256" key="5">
    <source>
        <dbReference type="RuleBase" id="RU003847"/>
    </source>
</evidence>
<dbReference type="InterPro" id="IPR012676">
    <property type="entry name" value="TGS-like"/>
</dbReference>
<dbReference type="InterPro" id="IPR004811">
    <property type="entry name" value="RelA/Spo_fam"/>
</dbReference>
<dbReference type="CDD" id="cd01668">
    <property type="entry name" value="TGS_RSH"/>
    <property type="match status" value="1"/>
</dbReference>
<dbReference type="Gene3D" id="3.10.20.30">
    <property type="match status" value="1"/>
</dbReference>
<feature type="domain" description="TGS" evidence="8">
    <location>
        <begin position="414"/>
        <end position="475"/>
    </location>
</feature>
<dbReference type="AlphaFoldDB" id="A0A3N0VG75"/>
<dbReference type="NCBIfam" id="TIGR00691">
    <property type="entry name" value="spoT_relA"/>
    <property type="match status" value="1"/>
</dbReference>
<proteinExistence type="inferred from homology"/>
<dbReference type="Pfam" id="PF02824">
    <property type="entry name" value="TGS"/>
    <property type="match status" value="1"/>
</dbReference>
<dbReference type="SUPFAM" id="SSF81271">
    <property type="entry name" value="TGS-like"/>
    <property type="match status" value="1"/>
</dbReference>
<dbReference type="EC" id="3.1.7.2" evidence="3"/>
<dbReference type="SUPFAM" id="SSF55021">
    <property type="entry name" value="ACT-like"/>
    <property type="match status" value="1"/>
</dbReference>
<dbReference type="Proteomes" id="UP000282106">
    <property type="component" value="Unassembled WGS sequence"/>
</dbReference>
<dbReference type="InParanoid" id="A0A3N0VG75"/>
<comment type="caution">
    <text evidence="9">The sequence shown here is derived from an EMBL/GenBank/DDBJ whole genome shotgun (WGS) entry which is preliminary data.</text>
</comment>
<dbReference type="InterPro" id="IPR043519">
    <property type="entry name" value="NT_sf"/>
</dbReference>
<comment type="function">
    <text evidence="5">In eubacteria ppGpp (guanosine 3'-diphosphate 5'-diphosphate) is a mediator of the stringent response that coordinates a variety of cellular activities in response to changes in nutritional abundance.</text>
</comment>
<dbReference type="InterPro" id="IPR002912">
    <property type="entry name" value="ACT_dom"/>
</dbReference>
<evidence type="ECO:0000259" key="6">
    <source>
        <dbReference type="PROSITE" id="PS51671"/>
    </source>
</evidence>
<dbReference type="InterPro" id="IPR006674">
    <property type="entry name" value="HD_domain"/>
</dbReference>
<dbReference type="GO" id="GO:0015949">
    <property type="term" value="P:nucleobase-containing small molecule interconversion"/>
    <property type="evidence" value="ECO:0007669"/>
    <property type="project" value="UniProtKB-ARBA"/>
</dbReference>
<dbReference type="InterPro" id="IPR004095">
    <property type="entry name" value="TGS"/>
</dbReference>
<evidence type="ECO:0000313" key="9">
    <source>
        <dbReference type="EMBL" id="ROH91692.1"/>
    </source>
</evidence>
<dbReference type="GO" id="GO:0042594">
    <property type="term" value="P:response to starvation"/>
    <property type="evidence" value="ECO:0007669"/>
    <property type="project" value="TreeGrafter"/>
</dbReference>
<dbReference type="CDD" id="cd00077">
    <property type="entry name" value="HDc"/>
    <property type="match status" value="1"/>
</dbReference>
<dbReference type="Pfam" id="PF13291">
    <property type="entry name" value="ACT_4"/>
    <property type="match status" value="1"/>
</dbReference>
<dbReference type="PROSITE" id="PS51880">
    <property type="entry name" value="TGS"/>
    <property type="match status" value="1"/>
</dbReference>
<dbReference type="InterPro" id="IPR012675">
    <property type="entry name" value="Beta-grasp_dom_sf"/>
</dbReference>
<dbReference type="InterPro" id="IPR007685">
    <property type="entry name" value="RelA_SpoT"/>
</dbReference>
<dbReference type="FunFam" id="1.10.3210.10:FF:000001">
    <property type="entry name" value="GTP pyrophosphokinase RelA"/>
    <property type="match status" value="1"/>
</dbReference>
<dbReference type="CDD" id="cd04876">
    <property type="entry name" value="ACT_RelA-SpoT"/>
    <property type="match status" value="1"/>
</dbReference>
<evidence type="ECO:0000256" key="4">
    <source>
        <dbReference type="ARBA" id="ARBA00047968"/>
    </source>
</evidence>
<dbReference type="Pfam" id="PF04607">
    <property type="entry name" value="RelA_SpoT"/>
    <property type="match status" value="1"/>
</dbReference>
<dbReference type="Gene3D" id="3.30.460.10">
    <property type="entry name" value="Beta Polymerase, domain 2"/>
    <property type="match status" value="1"/>
</dbReference>